<protein>
    <recommendedName>
        <fullName evidence="6">Zn(2)-C6 fungal-type domain-containing protein</fullName>
    </recommendedName>
</protein>
<dbReference type="CDD" id="cd00067">
    <property type="entry name" value="GAL4"/>
    <property type="match status" value="1"/>
</dbReference>
<evidence type="ECO:0000256" key="3">
    <source>
        <dbReference type="ARBA" id="ARBA00023163"/>
    </source>
</evidence>
<dbReference type="GO" id="GO:0000981">
    <property type="term" value="F:DNA-binding transcription factor activity, RNA polymerase II-specific"/>
    <property type="evidence" value="ECO:0007669"/>
    <property type="project" value="InterPro"/>
</dbReference>
<dbReference type="InterPro" id="IPR001138">
    <property type="entry name" value="Zn2Cys6_DnaBD"/>
</dbReference>
<name>A0A1B8GII7_9PEZI</name>
<proteinExistence type="predicted"/>
<feature type="region of interest" description="Disordered" evidence="5">
    <location>
        <begin position="251"/>
        <end position="314"/>
    </location>
</feature>
<dbReference type="PROSITE" id="PS00463">
    <property type="entry name" value="ZN2_CY6_FUNGAL_1"/>
    <property type="match status" value="1"/>
</dbReference>
<organism evidence="7 8">
    <name type="scientific">Pseudogymnoascus verrucosus</name>
    <dbReference type="NCBI Taxonomy" id="342668"/>
    <lineage>
        <taxon>Eukaryota</taxon>
        <taxon>Fungi</taxon>
        <taxon>Dikarya</taxon>
        <taxon>Ascomycota</taxon>
        <taxon>Pezizomycotina</taxon>
        <taxon>Leotiomycetes</taxon>
        <taxon>Thelebolales</taxon>
        <taxon>Thelebolaceae</taxon>
        <taxon>Pseudogymnoascus</taxon>
    </lineage>
</organism>
<dbReference type="PANTHER" id="PTHR47424">
    <property type="entry name" value="REGULATORY PROTEIN GAL4"/>
    <property type="match status" value="1"/>
</dbReference>
<dbReference type="GO" id="GO:0008270">
    <property type="term" value="F:zinc ion binding"/>
    <property type="evidence" value="ECO:0007669"/>
    <property type="project" value="InterPro"/>
</dbReference>
<dbReference type="GO" id="GO:0000435">
    <property type="term" value="P:positive regulation of transcription from RNA polymerase II promoter by galactose"/>
    <property type="evidence" value="ECO:0007669"/>
    <property type="project" value="TreeGrafter"/>
</dbReference>
<dbReference type="GO" id="GO:0000978">
    <property type="term" value="F:RNA polymerase II cis-regulatory region sequence-specific DNA binding"/>
    <property type="evidence" value="ECO:0007669"/>
    <property type="project" value="TreeGrafter"/>
</dbReference>
<keyword evidence="8" id="KW-1185">Reference proteome</keyword>
<dbReference type="AlphaFoldDB" id="A0A1B8GII7"/>
<evidence type="ECO:0000313" key="7">
    <source>
        <dbReference type="EMBL" id="OBT95673.2"/>
    </source>
</evidence>
<reference evidence="7 8" key="1">
    <citation type="submission" date="2016-03" db="EMBL/GenBank/DDBJ databases">
        <title>Comparative genomics of Pseudogymnoascus destructans, the fungus causing white-nose syndrome of bats.</title>
        <authorList>
            <person name="Palmer J.M."/>
            <person name="Drees K.P."/>
            <person name="Foster J.T."/>
            <person name="Lindner D.L."/>
        </authorList>
    </citation>
    <scope>NUCLEOTIDE SEQUENCE [LARGE SCALE GENOMIC DNA]</scope>
    <source>
        <strain evidence="7 8">UAMH 10579</strain>
    </source>
</reference>
<sequence>MRVHIFHYTVQQIYSFAPHHRTVLSIHIVPYILCTLQDQLPDGLADRPLLFPSFGVHLPSLLVIPSTLCPLQHLSNPSRRDLVTSFRGPLCFPAYQYPWKHQRVEFSRPTSLPMRPASEPANAMFHTFQGLAPPRPAAEVAQEAPKPPANGNSKRITTPHACAECKRRKIRCDGRQPCGQCLGCRSPKPCYYDKHRQRVIPSRKTLDALQQSLDECRSILKKLYPNTDVQSLLPLSRHELVSILDHRASAASISQTSPAGSMNSATTQEYRSPNSSGVEEDRSLATLEQIPSQDTEWDEERRNREAIPSESDDVNALSLSVDRQSSYLGASSIKAALMVMVKVSPRLRSYLMPPTAENRRTVQVRQSNNPNPRHNPTPRPSSRIAWSSEGQTLIDAYFNRVQIFIPMLDEPSFRADYLGGQRHDSPWLALLNMVFAMGSIAAMKSDDHNHMNFYERSRDHLNLDCFGEGHLETLQALILTGGYYLHYINRPNMANAITGAALRMACALGLHREHGVDVNGGEREKMLADLRRRTWWSLFCLDTWASMTLGRPSLGRLGPAVTIRPPEGANDANENSTTGQHIRVVPLIENIKFARIATQIQDTMALSPLPRAEERSKLDAQLVEWSDKLPWVLRSTDPCPEALYTARCVLKWRYQNIRIVLHRPVLLNLANRGANYHPTVEELSAVELCRAMAKQTIDDISREWTQNQMSGWNAVWFMYQASMIPLVSMFWESGNTSMVREWQRQIEIVLECFADMADWSLAARRSREVVGRMYEASKGPITRQGSPRLQAQRDGQMESGDGSGQAYQHIADSDMSPGTERAHHAQQAQQITEMMMEEGMLLDNQSIWDLDGMLWGNLPDGLDMPFDGMPNGDDEGMQYGQGQYDNSYMMNQG</sequence>
<dbReference type="RefSeq" id="XP_059319618.1">
    <property type="nucleotide sequence ID" value="XM_059463753.1"/>
</dbReference>
<dbReference type="Pfam" id="PF00172">
    <property type="entry name" value="Zn_clus"/>
    <property type="match status" value="1"/>
</dbReference>
<feature type="compositionally biased region" description="Polar residues" evidence="5">
    <location>
        <begin position="251"/>
        <end position="277"/>
    </location>
</feature>
<reference evidence="8" key="2">
    <citation type="journal article" date="2018" name="Nat. Commun.">
        <title>Extreme sensitivity to ultraviolet light in the fungal pathogen causing white-nose syndrome of bats.</title>
        <authorList>
            <person name="Palmer J.M."/>
            <person name="Drees K.P."/>
            <person name="Foster J.T."/>
            <person name="Lindner D.L."/>
        </authorList>
    </citation>
    <scope>NUCLEOTIDE SEQUENCE [LARGE SCALE GENOMIC DNA]</scope>
    <source>
        <strain evidence="8">UAMH 10579</strain>
    </source>
</reference>
<dbReference type="InterPro" id="IPR051127">
    <property type="entry name" value="Fungal_SecMet_Regulators"/>
</dbReference>
<evidence type="ECO:0000313" key="8">
    <source>
        <dbReference type="Proteomes" id="UP000091956"/>
    </source>
</evidence>
<evidence type="ECO:0000256" key="5">
    <source>
        <dbReference type="SAM" id="MobiDB-lite"/>
    </source>
</evidence>
<gene>
    <name evidence="7" type="ORF">VE01_05990</name>
</gene>
<keyword evidence="4" id="KW-0539">Nucleus</keyword>
<dbReference type="PROSITE" id="PS50048">
    <property type="entry name" value="ZN2_CY6_FUNGAL_2"/>
    <property type="match status" value="1"/>
</dbReference>
<dbReference type="InterPro" id="IPR036864">
    <property type="entry name" value="Zn2-C6_fun-type_DNA-bd_sf"/>
</dbReference>
<evidence type="ECO:0000256" key="1">
    <source>
        <dbReference type="ARBA" id="ARBA00022723"/>
    </source>
</evidence>
<dbReference type="Gene3D" id="4.10.240.10">
    <property type="entry name" value="Zn(2)-C6 fungal-type DNA-binding domain"/>
    <property type="match status" value="1"/>
</dbReference>
<dbReference type="SUPFAM" id="SSF57701">
    <property type="entry name" value="Zn2/Cys6 DNA-binding domain"/>
    <property type="match status" value="1"/>
</dbReference>
<dbReference type="InterPro" id="IPR007219">
    <property type="entry name" value="XnlR_reg_dom"/>
</dbReference>
<dbReference type="SMART" id="SM00066">
    <property type="entry name" value="GAL4"/>
    <property type="match status" value="1"/>
</dbReference>
<accession>A0A1B8GII7</accession>
<dbReference type="EMBL" id="KV460234">
    <property type="protein sequence ID" value="OBT95673.2"/>
    <property type="molecule type" value="Genomic_DNA"/>
</dbReference>
<dbReference type="PANTHER" id="PTHR47424:SF5">
    <property type="entry name" value="ZN(II)2CYS6 TRANSCRIPTION FACTOR (EUROFUNG)"/>
    <property type="match status" value="1"/>
</dbReference>
<feature type="region of interest" description="Disordered" evidence="5">
    <location>
        <begin position="779"/>
        <end position="828"/>
    </location>
</feature>
<dbReference type="GeneID" id="28839376"/>
<evidence type="ECO:0000256" key="4">
    <source>
        <dbReference type="ARBA" id="ARBA00023242"/>
    </source>
</evidence>
<dbReference type="GO" id="GO:0005634">
    <property type="term" value="C:nucleus"/>
    <property type="evidence" value="ECO:0007669"/>
    <property type="project" value="TreeGrafter"/>
</dbReference>
<dbReference type="SMART" id="SM00906">
    <property type="entry name" value="Fungal_trans"/>
    <property type="match status" value="1"/>
</dbReference>
<evidence type="ECO:0000256" key="2">
    <source>
        <dbReference type="ARBA" id="ARBA00023015"/>
    </source>
</evidence>
<feature type="region of interest" description="Disordered" evidence="5">
    <location>
        <begin position="352"/>
        <end position="384"/>
    </location>
</feature>
<keyword evidence="3" id="KW-0804">Transcription</keyword>
<dbReference type="Proteomes" id="UP000091956">
    <property type="component" value="Unassembled WGS sequence"/>
</dbReference>
<dbReference type="GO" id="GO:0006351">
    <property type="term" value="P:DNA-templated transcription"/>
    <property type="evidence" value="ECO:0007669"/>
    <property type="project" value="InterPro"/>
</dbReference>
<feature type="domain" description="Zn(2)-C6 fungal-type" evidence="6">
    <location>
        <begin position="161"/>
        <end position="192"/>
    </location>
</feature>
<dbReference type="Pfam" id="PF04082">
    <property type="entry name" value="Fungal_trans"/>
    <property type="match status" value="1"/>
</dbReference>
<evidence type="ECO:0000259" key="6">
    <source>
        <dbReference type="PROSITE" id="PS50048"/>
    </source>
</evidence>
<keyword evidence="2" id="KW-0805">Transcription regulation</keyword>
<dbReference type="CDD" id="cd12148">
    <property type="entry name" value="fungal_TF_MHR"/>
    <property type="match status" value="1"/>
</dbReference>
<keyword evidence="1" id="KW-0479">Metal-binding</keyword>